<dbReference type="SUPFAM" id="SSF75217">
    <property type="entry name" value="alpha/beta knot"/>
    <property type="match status" value="1"/>
</dbReference>
<dbReference type="InterPro" id="IPR029028">
    <property type="entry name" value="Alpha/beta_knot_MTases"/>
</dbReference>
<feature type="binding site" evidence="6">
    <location>
        <position position="130"/>
    </location>
    <ligand>
        <name>S-adenosyl-L-methionine</name>
        <dbReference type="ChEBI" id="CHEBI:59789"/>
    </ligand>
</feature>
<dbReference type="EC" id="2.1.1.207" evidence="6"/>
<protein>
    <recommendedName>
        <fullName evidence="6">Putative tRNA (cytidine(34)-2'-O)-methyltransferase</fullName>
        <ecNumber evidence="6">2.1.1.207</ecNumber>
    </recommendedName>
    <alternativeName>
        <fullName evidence="6">tRNA (cytidine/uridine-2'-O-)-methyltransferase</fullName>
    </alternativeName>
</protein>
<accession>A0ABY7VP13</accession>
<evidence type="ECO:0000256" key="3">
    <source>
        <dbReference type="ARBA" id="ARBA00022679"/>
    </source>
</evidence>
<dbReference type="CDD" id="cd18094">
    <property type="entry name" value="SpoU-like_TrmL"/>
    <property type="match status" value="1"/>
</dbReference>
<keyword evidence="4 6" id="KW-0949">S-adenosyl-L-methionine</keyword>
<sequence length="151" mass="17441">MNIVLFQPLIPQNTGTIGRLAVCTDNHLHLIKPLGFDIDEKKIKKAGMDYWPHVKLHIHESWNDFLSNTPENKTMVFCTTKCKKTIYEHSYSEDDYLIFGNESHGLPEEFYANYQDSLVTIPMKGDFLRSHNLANSVSIVTYEAIRQISYT</sequence>
<dbReference type="Proteomes" id="UP001214250">
    <property type="component" value="Chromosome 1"/>
</dbReference>
<comment type="caution">
    <text evidence="6">Lacks conserved residue(s) required for the propagation of feature annotation.</text>
</comment>
<reference evidence="8 9" key="1">
    <citation type="submission" date="2023-02" db="EMBL/GenBank/DDBJ databases">
        <title>Genome sequence of Lentisphaera profundi SAORIC-696.</title>
        <authorList>
            <person name="Kim e."/>
            <person name="Cho J.-C."/>
            <person name="Choi A."/>
            <person name="Kang I."/>
        </authorList>
    </citation>
    <scope>NUCLEOTIDE SEQUENCE [LARGE SCALE GENOMIC DNA]</scope>
    <source>
        <strain evidence="8 9">SAORIC-696</strain>
    </source>
</reference>
<dbReference type="PANTHER" id="PTHR42971:SF1">
    <property type="entry name" value="TRNA (CYTIDINE(34)-2'-O)-METHYLTRANSFERASE"/>
    <property type="match status" value="1"/>
</dbReference>
<evidence type="ECO:0000256" key="1">
    <source>
        <dbReference type="ARBA" id="ARBA00022490"/>
    </source>
</evidence>
<keyword evidence="9" id="KW-1185">Reference proteome</keyword>
<comment type="catalytic activity">
    <reaction evidence="6">
        <text>cytidine(34) in tRNA + S-adenosyl-L-methionine = 2'-O-methylcytidine(34) in tRNA + S-adenosyl-L-homocysteine + H(+)</text>
        <dbReference type="Rhea" id="RHEA:43084"/>
        <dbReference type="Rhea" id="RHEA-COMP:10331"/>
        <dbReference type="Rhea" id="RHEA-COMP:10332"/>
        <dbReference type="ChEBI" id="CHEBI:15378"/>
        <dbReference type="ChEBI" id="CHEBI:57856"/>
        <dbReference type="ChEBI" id="CHEBI:59789"/>
        <dbReference type="ChEBI" id="CHEBI:74495"/>
        <dbReference type="ChEBI" id="CHEBI:82748"/>
        <dbReference type="EC" id="2.1.1.207"/>
    </reaction>
</comment>
<dbReference type="EMBL" id="CP117811">
    <property type="protein sequence ID" value="WDE95885.1"/>
    <property type="molecule type" value="Genomic_DNA"/>
</dbReference>
<evidence type="ECO:0000259" key="7">
    <source>
        <dbReference type="Pfam" id="PF00588"/>
    </source>
</evidence>
<feature type="domain" description="tRNA/rRNA methyltransferase SpoU type" evidence="7">
    <location>
        <begin position="2"/>
        <end position="142"/>
    </location>
</feature>
<feature type="binding site" evidence="6">
    <location>
        <position position="100"/>
    </location>
    <ligand>
        <name>S-adenosyl-L-methionine</name>
        <dbReference type="ChEBI" id="CHEBI:59789"/>
    </ligand>
</feature>
<proteinExistence type="inferred from homology"/>
<keyword evidence="2 6" id="KW-0489">Methyltransferase</keyword>
<dbReference type="RefSeq" id="WP_274149743.1">
    <property type="nucleotide sequence ID" value="NZ_CP117811.1"/>
</dbReference>
<dbReference type="Pfam" id="PF00588">
    <property type="entry name" value="SpoU_methylase"/>
    <property type="match status" value="1"/>
</dbReference>
<evidence type="ECO:0000256" key="2">
    <source>
        <dbReference type="ARBA" id="ARBA00022603"/>
    </source>
</evidence>
<keyword evidence="5 6" id="KW-0819">tRNA processing</keyword>
<evidence type="ECO:0000313" key="9">
    <source>
        <dbReference type="Proteomes" id="UP001214250"/>
    </source>
</evidence>
<dbReference type="HAMAP" id="MF_01885">
    <property type="entry name" value="tRNA_methyltr_TrmL"/>
    <property type="match status" value="1"/>
</dbReference>
<dbReference type="PANTHER" id="PTHR42971">
    <property type="entry name" value="TRNA (CYTIDINE(34)-2'-O)-METHYLTRANSFERASE"/>
    <property type="match status" value="1"/>
</dbReference>
<dbReference type="InterPro" id="IPR001537">
    <property type="entry name" value="SpoU_MeTrfase"/>
</dbReference>
<evidence type="ECO:0000256" key="5">
    <source>
        <dbReference type="ARBA" id="ARBA00022694"/>
    </source>
</evidence>
<evidence type="ECO:0000313" key="8">
    <source>
        <dbReference type="EMBL" id="WDE95885.1"/>
    </source>
</evidence>
<gene>
    <name evidence="8" type="ORF">PQO03_09165</name>
</gene>
<dbReference type="InterPro" id="IPR016914">
    <property type="entry name" value="TrmL"/>
</dbReference>
<keyword evidence="1 6" id="KW-0963">Cytoplasm</keyword>
<evidence type="ECO:0000256" key="6">
    <source>
        <dbReference type="HAMAP-Rule" id="MF_01885"/>
    </source>
</evidence>
<comment type="catalytic activity">
    <reaction evidence="6">
        <text>5-carboxymethylaminomethyluridine(34) in tRNA(Leu) + S-adenosyl-L-methionine = 5-carboxymethylaminomethyl-2'-O-methyluridine(34) in tRNA(Leu) + S-adenosyl-L-homocysteine + H(+)</text>
        <dbReference type="Rhea" id="RHEA:43088"/>
        <dbReference type="Rhea" id="RHEA-COMP:10333"/>
        <dbReference type="Rhea" id="RHEA-COMP:10334"/>
        <dbReference type="ChEBI" id="CHEBI:15378"/>
        <dbReference type="ChEBI" id="CHEBI:57856"/>
        <dbReference type="ChEBI" id="CHEBI:59789"/>
        <dbReference type="ChEBI" id="CHEBI:74508"/>
        <dbReference type="ChEBI" id="CHEBI:74511"/>
        <dbReference type="EC" id="2.1.1.207"/>
    </reaction>
</comment>
<keyword evidence="3 6" id="KW-0808">Transferase</keyword>
<organism evidence="8 9">
    <name type="scientific">Lentisphaera profundi</name>
    <dbReference type="NCBI Taxonomy" id="1658616"/>
    <lineage>
        <taxon>Bacteria</taxon>
        <taxon>Pseudomonadati</taxon>
        <taxon>Lentisphaerota</taxon>
        <taxon>Lentisphaeria</taxon>
        <taxon>Lentisphaerales</taxon>
        <taxon>Lentisphaeraceae</taxon>
        <taxon>Lentisphaera</taxon>
    </lineage>
</organism>
<comment type="similarity">
    <text evidence="6">Belongs to the class IV-like SAM-binding methyltransferase superfamily. RNA methyltransferase TrmH family. TrmL subfamily.</text>
</comment>
<comment type="subcellular location">
    <subcellularLocation>
        <location evidence="6">Cytoplasm</location>
    </subcellularLocation>
</comment>
<dbReference type="InterPro" id="IPR029026">
    <property type="entry name" value="tRNA_m1G_MTases_N"/>
</dbReference>
<comment type="function">
    <text evidence="6">Could methylate the ribose at the nucleotide 34 wobble position in tRNA.</text>
</comment>
<dbReference type="Gene3D" id="3.40.1280.10">
    <property type="match status" value="1"/>
</dbReference>
<name>A0ABY7VP13_9BACT</name>
<dbReference type="PIRSF" id="PIRSF029256">
    <property type="entry name" value="SpoU_TrmH_prd"/>
    <property type="match status" value="1"/>
</dbReference>
<evidence type="ECO:0000256" key="4">
    <source>
        <dbReference type="ARBA" id="ARBA00022691"/>
    </source>
</evidence>
<feature type="binding site" evidence="6">
    <location>
        <position position="121"/>
    </location>
    <ligand>
        <name>S-adenosyl-L-methionine</name>
        <dbReference type="ChEBI" id="CHEBI:59789"/>
    </ligand>
</feature>